<evidence type="ECO:0000313" key="3">
    <source>
        <dbReference type="EMBL" id="TPN85454.1"/>
    </source>
</evidence>
<reference evidence="3 4" key="1">
    <citation type="submission" date="2019-06" db="EMBL/GenBank/DDBJ databases">
        <authorList>
            <person name="Meng X."/>
        </authorList>
    </citation>
    <scope>NUCLEOTIDE SEQUENCE [LARGE SCALE GENOMIC DNA]</scope>
    <source>
        <strain evidence="3 4">M625</strain>
    </source>
</reference>
<dbReference type="Proteomes" id="UP000315540">
    <property type="component" value="Unassembled WGS sequence"/>
</dbReference>
<accession>A0A504J4N4</accession>
<keyword evidence="1" id="KW-1133">Transmembrane helix</keyword>
<feature type="transmembrane region" description="Helical" evidence="1">
    <location>
        <begin position="21"/>
        <end position="42"/>
    </location>
</feature>
<feature type="domain" description="2TM" evidence="2">
    <location>
        <begin position="11"/>
        <end position="96"/>
    </location>
</feature>
<proteinExistence type="predicted"/>
<protein>
    <submittedName>
        <fullName evidence="3">2TM domain-containing protein</fullName>
    </submittedName>
</protein>
<dbReference type="Pfam" id="PF13239">
    <property type="entry name" value="2TM"/>
    <property type="match status" value="1"/>
</dbReference>
<keyword evidence="4" id="KW-1185">Reference proteome</keyword>
<dbReference type="EMBL" id="VFWZ01000004">
    <property type="protein sequence ID" value="TPN85454.1"/>
    <property type="molecule type" value="Genomic_DNA"/>
</dbReference>
<keyword evidence="1" id="KW-0472">Membrane</keyword>
<keyword evidence="1" id="KW-0812">Transmembrane</keyword>
<evidence type="ECO:0000259" key="2">
    <source>
        <dbReference type="Pfam" id="PF13239"/>
    </source>
</evidence>
<dbReference type="OrthoDB" id="8965954at2"/>
<dbReference type="AlphaFoldDB" id="A0A504J4N4"/>
<comment type="caution">
    <text evidence="3">The sequence shown here is derived from an EMBL/GenBank/DDBJ whole genome shotgun (WGS) entry which is preliminary data.</text>
</comment>
<dbReference type="InterPro" id="IPR025698">
    <property type="entry name" value="2TM_dom"/>
</dbReference>
<organism evidence="3 4">
    <name type="scientific">Aquimarina algicola</name>
    <dbReference type="NCBI Taxonomy" id="2589995"/>
    <lineage>
        <taxon>Bacteria</taxon>
        <taxon>Pseudomonadati</taxon>
        <taxon>Bacteroidota</taxon>
        <taxon>Flavobacteriia</taxon>
        <taxon>Flavobacteriales</taxon>
        <taxon>Flavobacteriaceae</taxon>
        <taxon>Aquimarina</taxon>
    </lineage>
</organism>
<name>A0A504J4N4_9FLAO</name>
<evidence type="ECO:0000256" key="1">
    <source>
        <dbReference type="SAM" id="Phobius"/>
    </source>
</evidence>
<gene>
    <name evidence="3" type="ORF">FHK87_14130</name>
</gene>
<evidence type="ECO:0000313" key="4">
    <source>
        <dbReference type="Proteomes" id="UP000315540"/>
    </source>
</evidence>
<sequence length="100" mass="12052">MRDLEQQHRYEKAKKRVENEKGFYTHLTVYIVINIILLITNADIIDDGLKNLGSWHLYITPTLWGIGLFFHGFSVFGKYKIFSRKWEERKIKELMDRDNF</sequence>
<feature type="transmembrane region" description="Helical" evidence="1">
    <location>
        <begin position="62"/>
        <end position="82"/>
    </location>
</feature>